<keyword evidence="1" id="KW-0479">Metal-binding</keyword>
<dbReference type="GO" id="GO:0008270">
    <property type="term" value="F:zinc ion binding"/>
    <property type="evidence" value="ECO:0007669"/>
    <property type="project" value="UniProtKB-KW"/>
</dbReference>
<organism evidence="5 6">
    <name type="scientific">Pieris macdunnoughi</name>
    <dbReference type="NCBI Taxonomy" id="345717"/>
    <lineage>
        <taxon>Eukaryota</taxon>
        <taxon>Metazoa</taxon>
        <taxon>Ecdysozoa</taxon>
        <taxon>Arthropoda</taxon>
        <taxon>Hexapoda</taxon>
        <taxon>Insecta</taxon>
        <taxon>Pterygota</taxon>
        <taxon>Neoptera</taxon>
        <taxon>Endopterygota</taxon>
        <taxon>Lepidoptera</taxon>
        <taxon>Glossata</taxon>
        <taxon>Ditrysia</taxon>
        <taxon>Papilionoidea</taxon>
        <taxon>Pieridae</taxon>
        <taxon>Pierinae</taxon>
        <taxon>Pieris</taxon>
    </lineage>
</organism>
<sequence length="127" mass="14545">MVNYGACMFIILPKGPVFTTSERGARMIFFQGYKFLRQCESGQKTRWWCGTHNSRGCRANIHTIGASIVKFKNVHNHPPHFAPTVIETERGSKMLLYKGFRFGLRKSKDEVIDGKAHTCTSMYPKKE</sequence>
<dbReference type="Pfam" id="PF04500">
    <property type="entry name" value="FLYWCH"/>
    <property type="match status" value="1"/>
</dbReference>
<protein>
    <recommendedName>
        <fullName evidence="4">FLYWCH-type domain-containing protein</fullName>
    </recommendedName>
</protein>
<keyword evidence="6" id="KW-1185">Reference proteome</keyword>
<evidence type="ECO:0000313" key="5">
    <source>
        <dbReference type="EMBL" id="CAF4819782.1"/>
    </source>
</evidence>
<evidence type="ECO:0000256" key="1">
    <source>
        <dbReference type="ARBA" id="ARBA00022723"/>
    </source>
</evidence>
<keyword evidence="3" id="KW-0862">Zinc</keyword>
<dbReference type="EMBL" id="CAJOBZ010000008">
    <property type="protein sequence ID" value="CAF4819782.1"/>
    <property type="molecule type" value="Genomic_DNA"/>
</dbReference>
<dbReference type="Proteomes" id="UP000663880">
    <property type="component" value="Unassembled WGS sequence"/>
</dbReference>
<comment type="caution">
    <text evidence="5">The sequence shown here is derived from an EMBL/GenBank/DDBJ whole genome shotgun (WGS) entry which is preliminary data.</text>
</comment>
<evidence type="ECO:0000256" key="2">
    <source>
        <dbReference type="ARBA" id="ARBA00022771"/>
    </source>
</evidence>
<keyword evidence="2" id="KW-0863">Zinc-finger</keyword>
<evidence type="ECO:0000256" key="3">
    <source>
        <dbReference type="ARBA" id="ARBA00022833"/>
    </source>
</evidence>
<feature type="domain" description="FLYWCH-type" evidence="4">
    <location>
        <begin position="18"/>
        <end position="77"/>
    </location>
</feature>
<dbReference type="AlphaFoldDB" id="A0A821QA40"/>
<gene>
    <name evidence="5" type="ORF">PMACD_LOCUS4525</name>
</gene>
<evidence type="ECO:0000313" key="6">
    <source>
        <dbReference type="Proteomes" id="UP000663880"/>
    </source>
</evidence>
<proteinExistence type="predicted"/>
<reference evidence="5" key="1">
    <citation type="submission" date="2021-02" db="EMBL/GenBank/DDBJ databases">
        <authorList>
            <person name="Steward A R."/>
        </authorList>
    </citation>
    <scope>NUCLEOTIDE SEQUENCE</scope>
</reference>
<dbReference type="Gene3D" id="2.20.25.240">
    <property type="match status" value="1"/>
</dbReference>
<name>A0A821QA40_9NEOP</name>
<dbReference type="OrthoDB" id="7761241at2759"/>
<dbReference type="InterPro" id="IPR007588">
    <property type="entry name" value="Znf_FLYWCH"/>
</dbReference>
<evidence type="ECO:0000259" key="4">
    <source>
        <dbReference type="Pfam" id="PF04500"/>
    </source>
</evidence>
<accession>A0A821QA40</accession>